<dbReference type="EMBL" id="CAADRA010007528">
    <property type="protein sequence ID" value="VFU01829.1"/>
    <property type="molecule type" value="Genomic_DNA"/>
</dbReference>
<evidence type="ECO:0000256" key="4">
    <source>
        <dbReference type="PROSITE-ProRule" id="PRU00091"/>
    </source>
</evidence>
<keyword evidence="2 4" id="KW-0863">Zinc-finger</keyword>
<protein>
    <submittedName>
        <fullName evidence="8">Aste57867_25202 protein</fullName>
    </submittedName>
</protein>
<dbReference type="InterPro" id="IPR013083">
    <property type="entry name" value="Znf_RING/FYVE/PHD"/>
</dbReference>
<reference evidence="8 9" key="1">
    <citation type="submission" date="2019-03" db="EMBL/GenBank/DDBJ databases">
        <authorList>
            <person name="Gaulin E."/>
            <person name="Dumas B."/>
        </authorList>
    </citation>
    <scope>NUCLEOTIDE SEQUENCE [LARGE SCALE GENOMIC DNA]</scope>
    <source>
        <strain evidence="8">CBS 568.67</strain>
    </source>
</reference>
<reference evidence="7" key="2">
    <citation type="submission" date="2019-06" db="EMBL/GenBank/DDBJ databases">
        <title>Genomics analysis of Aphanomyces spp. identifies a new class of oomycete effector associated with host adaptation.</title>
        <authorList>
            <person name="Gaulin E."/>
        </authorList>
    </citation>
    <scope>NUCLEOTIDE SEQUENCE</scope>
    <source>
        <strain evidence="7">CBS 578.67</strain>
    </source>
</reference>
<dbReference type="PROSITE" id="PS50178">
    <property type="entry name" value="ZF_FYVE"/>
    <property type="match status" value="1"/>
</dbReference>
<dbReference type="InterPro" id="IPR011011">
    <property type="entry name" value="Znf_FYVE_PHD"/>
</dbReference>
<evidence type="ECO:0000313" key="8">
    <source>
        <dbReference type="EMBL" id="VFU01829.1"/>
    </source>
</evidence>
<evidence type="ECO:0000256" key="5">
    <source>
        <dbReference type="SAM" id="MobiDB-lite"/>
    </source>
</evidence>
<feature type="compositionally biased region" description="Low complexity" evidence="5">
    <location>
        <begin position="463"/>
        <end position="476"/>
    </location>
</feature>
<keyword evidence="1" id="KW-0479">Metal-binding</keyword>
<feature type="region of interest" description="Disordered" evidence="5">
    <location>
        <begin position="362"/>
        <end position="479"/>
    </location>
</feature>
<accession>A0A485LUX0</accession>
<dbReference type="OrthoDB" id="660555at2759"/>
<dbReference type="Proteomes" id="UP000332933">
    <property type="component" value="Unassembled WGS sequence"/>
</dbReference>
<evidence type="ECO:0000256" key="3">
    <source>
        <dbReference type="ARBA" id="ARBA00022833"/>
    </source>
</evidence>
<keyword evidence="3" id="KW-0862">Zinc</keyword>
<dbReference type="PANTHER" id="PTHR43102">
    <property type="entry name" value="SLR1143 PROTEIN"/>
    <property type="match status" value="1"/>
</dbReference>
<feature type="compositionally biased region" description="Low complexity" evidence="5">
    <location>
        <begin position="416"/>
        <end position="439"/>
    </location>
</feature>
<dbReference type="Gene3D" id="3.30.40.10">
    <property type="entry name" value="Zinc/RING finger domain, C3HC4 (zinc finger)"/>
    <property type="match status" value="1"/>
</dbReference>
<name>A0A485LUX0_9STRA</name>
<dbReference type="InterPro" id="IPR017455">
    <property type="entry name" value="Znf_FYVE-rel"/>
</dbReference>
<feature type="compositionally biased region" description="Basic and acidic residues" evidence="5">
    <location>
        <begin position="392"/>
        <end position="403"/>
    </location>
</feature>
<organism evidence="8 9">
    <name type="scientific">Aphanomyces stellatus</name>
    <dbReference type="NCBI Taxonomy" id="120398"/>
    <lineage>
        <taxon>Eukaryota</taxon>
        <taxon>Sar</taxon>
        <taxon>Stramenopiles</taxon>
        <taxon>Oomycota</taxon>
        <taxon>Saprolegniomycetes</taxon>
        <taxon>Saprolegniales</taxon>
        <taxon>Verrucalvaceae</taxon>
        <taxon>Aphanomyces</taxon>
    </lineage>
</organism>
<sequence>MTPTMVEAGLIHPRVDTQENDKMANLFRTRLRAAAATTGLSVARQDQMHRMAHAKSYELLFQDTSIAAAAGGSAETVWTYYKEKNGVLLCQGYSANGDYMIKASVNASSRVGPLATMLAMESSTAFEQTMHDLGNPWFNKGDVVMTLQNPTVAAPPLRVHWMSWGGDGGDVRDFVFLGLTKLYDRARREVLVDEFLGDMDDVDDEVEFMTQLWDSVDLFPLRFPGADRTTLRQSGFLVERTRDRDVARVSFVLCVERNRKREKWMERMAHTLVHEIAVRCRGPQIPIASKAEFGTEQHCSICLKTFGMFRRRHHCRLCTGAICNVCSTTVLVGSADRRAVRTCLPCSTSSNESTMTRRLVMSTRRTTAVPRSVSERYMTNLATHHRTLSASRESKRSADERSFTRAPTPPTLQHLTSASSSRSSSPPPRAASLRSSNRSTRTEDMSKPPLAQHHNMPKRSFRSSTTTTLSSTELLSPPGNATHEFARFYLDEKPHPAVDSETAAMRMTTPATWRRNDAPTTHPPSSTAFVCRNIQEEFRPDPWRRTDPRAADIDEDLDTFDYVDDRLKTPRNDLIPLGGVFGHAGFKQRSSAATSSYSPSSPRDMVRPSLISVCSDYEL</sequence>
<dbReference type="GO" id="GO:0008270">
    <property type="term" value="F:zinc ion binding"/>
    <property type="evidence" value="ECO:0007669"/>
    <property type="project" value="UniProtKB-KW"/>
</dbReference>
<dbReference type="SUPFAM" id="SSF57903">
    <property type="entry name" value="FYVE/PHD zinc finger"/>
    <property type="match status" value="1"/>
</dbReference>
<dbReference type="SMART" id="SM00064">
    <property type="entry name" value="FYVE"/>
    <property type="match status" value="1"/>
</dbReference>
<dbReference type="Pfam" id="PF01363">
    <property type="entry name" value="FYVE"/>
    <property type="match status" value="1"/>
</dbReference>
<evidence type="ECO:0000256" key="1">
    <source>
        <dbReference type="ARBA" id="ARBA00022723"/>
    </source>
</evidence>
<gene>
    <name evidence="8" type="primary">Aste57867_25202</name>
    <name evidence="7" type="ORF">As57867_025124</name>
    <name evidence="8" type="ORF">ASTE57867_25202</name>
</gene>
<dbReference type="EMBL" id="VJMH01007502">
    <property type="protein sequence ID" value="KAF0682684.1"/>
    <property type="molecule type" value="Genomic_DNA"/>
</dbReference>
<dbReference type="AlphaFoldDB" id="A0A485LUX0"/>
<evidence type="ECO:0000256" key="2">
    <source>
        <dbReference type="ARBA" id="ARBA00022771"/>
    </source>
</evidence>
<dbReference type="InterPro" id="IPR000306">
    <property type="entry name" value="Znf_FYVE"/>
</dbReference>
<keyword evidence="9" id="KW-1185">Reference proteome</keyword>
<evidence type="ECO:0000313" key="7">
    <source>
        <dbReference type="EMBL" id="KAF0682684.1"/>
    </source>
</evidence>
<dbReference type="PANTHER" id="PTHR43102:SF2">
    <property type="entry name" value="GAF DOMAIN-CONTAINING PROTEIN"/>
    <property type="match status" value="1"/>
</dbReference>
<evidence type="ECO:0000259" key="6">
    <source>
        <dbReference type="PROSITE" id="PS50178"/>
    </source>
</evidence>
<feature type="domain" description="FYVE-type" evidence="6">
    <location>
        <begin position="298"/>
        <end position="351"/>
    </location>
</feature>
<proteinExistence type="predicted"/>
<evidence type="ECO:0000313" key="9">
    <source>
        <dbReference type="Proteomes" id="UP000332933"/>
    </source>
</evidence>